<dbReference type="InterPro" id="IPR029063">
    <property type="entry name" value="SAM-dependent_MTases_sf"/>
</dbReference>
<sequence>MNEMEYKDFYNRVGERNGWDFSKVKCRVLGEAADLYKEVRKVCSRFNLLLDIGTGGGEAILGLHDAALLVVGIDQSDGMIATAQRNLERLQASNVRFMQMNAEQLAFPKAFFQIVTCRHSPFNVEEIARVLSPGGIFLTQQVSEGDKLNITQSFSRGQHDGKSDGTLRDQYVRELTTAGFTDVRVRNYNTTEYYQTAEDLIFLLKHTPIIPDFGIDAADFIKLQSFIEANKSEKGIRTNAARFIITARKRT</sequence>
<reference evidence="1 2" key="1">
    <citation type="submission" date="2018-11" db="EMBL/GenBank/DDBJ databases">
        <title>Complete genome sequence of Paenibacillus baekrokdamisoli strain KCTC 33723.</title>
        <authorList>
            <person name="Kang S.W."/>
            <person name="Lee K.C."/>
            <person name="Kim K.K."/>
            <person name="Kim J.S."/>
            <person name="Kim D.S."/>
            <person name="Ko S.H."/>
            <person name="Yang S.H."/>
            <person name="Lee J.S."/>
        </authorList>
    </citation>
    <scope>NUCLEOTIDE SEQUENCE [LARGE SCALE GENOMIC DNA]</scope>
    <source>
        <strain evidence="1 2">KCTC 33723</strain>
    </source>
</reference>
<keyword evidence="1" id="KW-0489">Methyltransferase</keyword>
<protein>
    <submittedName>
        <fullName evidence="1">Methyltransferase</fullName>
    </submittedName>
</protein>
<proteinExistence type="predicted"/>
<gene>
    <name evidence="1" type="ORF">Back11_45400</name>
</gene>
<name>A0A3G9J4C8_9BACL</name>
<dbReference type="InterPro" id="IPR041698">
    <property type="entry name" value="Methyltransf_25"/>
</dbReference>
<dbReference type="PANTHER" id="PTHR43460">
    <property type="entry name" value="METHYLTRANSFERASE"/>
    <property type="match status" value="1"/>
</dbReference>
<dbReference type="Proteomes" id="UP000275368">
    <property type="component" value="Chromosome"/>
</dbReference>
<evidence type="ECO:0000313" key="2">
    <source>
        <dbReference type="Proteomes" id="UP000275368"/>
    </source>
</evidence>
<dbReference type="Gene3D" id="3.40.50.150">
    <property type="entry name" value="Vaccinia Virus protein VP39"/>
    <property type="match status" value="1"/>
</dbReference>
<dbReference type="RefSeq" id="WP_125662462.1">
    <property type="nucleotide sequence ID" value="NZ_AP019308.1"/>
</dbReference>
<dbReference type="SUPFAM" id="SSF53335">
    <property type="entry name" value="S-adenosyl-L-methionine-dependent methyltransferases"/>
    <property type="match status" value="1"/>
</dbReference>
<dbReference type="OrthoDB" id="9795864at2"/>
<dbReference type="EMBL" id="AP019308">
    <property type="protein sequence ID" value="BBH23195.1"/>
    <property type="molecule type" value="Genomic_DNA"/>
</dbReference>
<dbReference type="KEGG" id="pbk:Back11_45400"/>
<evidence type="ECO:0000313" key="1">
    <source>
        <dbReference type="EMBL" id="BBH23195.1"/>
    </source>
</evidence>
<keyword evidence="1" id="KW-0808">Transferase</keyword>
<keyword evidence="2" id="KW-1185">Reference proteome</keyword>
<dbReference type="PANTHER" id="PTHR43460:SF1">
    <property type="entry name" value="METHYLTRANSFERASE TYPE 11 DOMAIN-CONTAINING PROTEIN"/>
    <property type="match status" value="1"/>
</dbReference>
<dbReference type="GO" id="GO:0032259">
    <property type="term" value="P:methylation"/>
    <property type="evidence" value="ECO:0007669"/>
    <property type="project" value="UniProtKB-KW"/>
</dbReference>
<dbReference type="Pfam" id="PF13649">
    <property type="entry name" value="Methyltransf_25"/>
    <property type="match status" value="1"/>
</dbReference>
<dbReference type="AlphaFoldDB" id="A0A3G9J4C8"/>
<accession>A0A3G9J4C8</accession>
<dbReference type="GO" id="GO:0008168">
    <property type="term" value="F:methyltransferase activity"/>
    <property type="evidence" value="ECO:0007669"/>
    <property type="project" value="UniProtKB-KW"/>
</dbReference>
<organism evidence="1 2">
    <name type="scientific">Paenibacillus baekrokdamisoli</name>
    <dbReference type="NCBI Taxonomy" id="1712516"/>
    <lineage>
        <taxon>Bacteria</taxon>
        <taxon>Bacillati</taxon>
        <taxon>Bacillota</taxon>
        <taxon>Bacilli</taxon>
        <taxon>Bacillales</taxon>
        <taxon>Paenibacillaceae</taxon>
        <taxon>Paenibacillus</taxon>
    </lineage>
</organism>
<dbReference type="InterPro" id="IPR052939">
    <property type="entry name" value="23S_rRNA_MeTrnsfrase_RlmA"/>
</dbReference>
<dbReference type="CDD" id="cd02440">
    <property type="entry name" value="AdoMet_MTases"/>
    <property type="match status" value="1"/>
</dbReference>